<organism evidence="1 2">
    <name type="scientific">Lasius platythorax</name>
    <dbReference type="NCBI Taxonomy" id="488582"/>
    <lineage>
        <taxon>Eukaryota</taxon>
        <taxon>Metazoa</taxon>
        <taxon>Ecdysozoa</taxon>
        <taxon>Arthropoda</taxon>
        <taxon>Hexapoda</taxon>
        <taxon>Insecta</taxon>
        <taxon>Pterygota</taxon>
        <taxon>Neoptera</taxon>
        <taxon>Endopterygota</taxon>
        <taxon>Hymenoptera</taxon>
        <taxon>Apocrita</taxon>
        <taxon>Aculeata</taxon>
        <taxon>Formicoidea</taxon>
        <taxon>Formicidae</taxon>
        <taxon>Formicinae</taxon>
        <taxon>Lasius</taxon>
        <taxon>Lasius</taxon>
    </lineage>
</organism>
<keyword evidence="2" id="KW-1185">Reference proteome</keyword>
<dbReference type="Proteomes" id="UP001497644">
    <property type="component" value="Chromosome 2"/>
</dbReference>
<accession>A0AAV2NI52</accession>
<dbReference type="EMBL" id="OZ034825">
    <property type="protein sequence ID" value="CAL1679493.1"/>
    <property type="molecule type" value="Genomic_DNA"/>
</dbReference>
<proteinExistence type="predicted"/>
<name>A0AAV2NI52_9HYME</name>
<reference evidence="1" key="1">
    <citation type="submission" date="2024-04" db="EMBL/GenBank/DDBJ databases">
        <authorList>
            <consortium name="Molecular Ecology Group"/>
        </authorList>
    </citation>
    <scope>NUCLEOTIDE SEQUENCE</scope>
</reference>
<evidence type="ECO:0000313" key="1">
    <source>
        <dbReference type="EMBL" id="CAL1679493.1"/>
    </source>
</evidence>
<protein>
    <submittedName>
        <fullName evidence="1">Uncharacterized protein</fullName>
    </submittedName>
</protein>
<dbReference type="AlphaFoldDB" id="A0AAV2NI52"/>
<gene>
    <name evidence="1" type="ORF">LPLAT_LOCUS5669</name>
</gene>
<sequence>MERNLVIKYAGVAEITNFPLHTPHRTFSRGKFGLTSVSNMAGVLFEDIFNVKDIDPEGKKFDRGESRSKFMSRRIRASPRRSGTRAIFIAKMAASLASWSTLPIAPA</sequence>
<evidence type="ECO:0000313" key="2">
    <source>
        <dbReference type="Proteomes" id="UP001497644"/>
    </source>
</evidence>